<protein>
    <submittedName>
        <fullName evidence="10">Polygalacturonase inhibitor</fullName>
        <ecNumber evidence="10">2.7.11.1</ecNumber>
    </submittedName>
</protein>
<evidence type="ECO:0000256" key="8">
    <source>
        <dbReference type="SAM" id="SignalP"/>
    </source>
</evidence>
<dbReference type="PANTHER" id="PTHR48059">
    <property type="entry name" value="POLYGALACTURONASE INHIBITOR 1"/>
    <property type="match status" value="1"/>
</dbReference>
<dbReference type="EC" id="2.7.11.1" evidence="10"/>
<dbReference type="Proteomes" id="UP000236161">
    <property type="component" value="Unassembled WGS sequence"/>
</dbReference>
<feature type="signal peptide" evidence="8">
    <location>
        <begin position="1"/>
        <end position="29"/>
    </location>
</feature>
<evidence type="ECO:0000256" key="7">
    <source>
        <dbReference type="ARBA" id="ARBA00038043"/>
    </source>
</evidence>
<reference evidence="10 11" key="1">
    <citation type="journal article" date="2017" name="Nature">
        <title>The Apostasia genome and the evolution of orchids.</title>
        <authorList>
            <person name="Zhang G.Q."/>
            <person name="Liu K.W."/>
            <person name="Li Z."/>
            <person name="Lohaus R."/>
            <person name="Hsiao Y.Y."/>
            <person name="Niu S.C."/>
            <person name="Wang J.Y."/>
            <person name="Lin Y.C."/>
            <person name="Xu Q."/>
            <person name="Chen L.J."/>
            <person name="Yoshida K."/>
            <person name="Fujiwara S."/>
            <person name="Wang Z.W."/>
            <person name="Zhang Y.Q."/>
            <person name="Mitsuda N."/>
            <person name="Wang M."/>
            <person name="Liu G.H."/>
            <person name="Pecoraro L."/>
            <person name="Huang H.X."/>
            <person name="Xiao X.J."/>
            <person name="Lin M."/>
            <person name="Wu X.Y."/>
            <person name="Wu W.L."/>
            <person name="Chen Y.Y."/>
            <person name="Chang S.B."/>
            <person name="Sakamoto S."/>
            <person name="Ohme-Takagi M."/>
            <person name="Yagi M."/>
            <person name="Zeng S.J."/>
            <person name="Shen C.Y."/>
            <person name="Yeh C.M."/>
            <person name="Luo Y.B."/>
            <person name="Tsai W.C."/>
            <person name="Van de Peer Y."/>
            <person name="Liu Z.J."/>
        </authorList>
    </citation>
    <scope>NUCLEOTIDE SEQUENCE [LARGE SCALE GENOMIC DNA]</scope>
    <source>
        <strain evidence="11">cv. Shenzhen</strain>
        <tissue evidence="10">Stem</tissue>
    </source>
</reference>
<dbReference type="STRING" id="1088818.A0A2H9ZVH7"/>
<dbReference type="Gene3D" id="3.80.10.10">
    <property type="entry name" value="Ribonuclease Inhibitor"/>
    <property type="match status" value="1"/>
</dbReference>
<feature type="domain" description="Leucine-rich repeat-containing N-terminal plant-type" evidence="9">
    <location>
        <begin position="35"/>
        <end position="72"/>
    </location>
</feature>
<comment type="subcellular location">
    <subcellularLocation>
        <location evidence="1">Cell envelope</location>
    </subcellularLocation>
    <subcellularLocation>
        <location evidence="2">Membrane</location>
    </subcellularLocation>
</comment>
<dbReference type="InterPro" id="IPR051848">
    <property type="entry name" value="PGIP"/>
</dbReference>
<evidence type="ECO:0000313" key="11">
    <source>
        <dbReference type="Proteomes" id="UP000236161"/>
    </source>
</evidence>
<dbReference type="InterPro" id="IPR013210">
    <property type="entry name" value="LRR_N_plant-typ"/>
</dbReference>
<dbReference type="AlphaFoldDB" id="A0A2H9ZVH7"/>
<keyword evidence="6" id="KW-0472">Membrane</keyword>
<evidence type="ECO:0000256" key="1">
    <source>
        <dbReference type="ARBA" id="ARBA00004196"/>
    </source>
</evidence>
<feature type="chain" id="PRO_5014155475" evidence="8">
    <location>
        <begin position="30"/>
        <end position="343"/>
    </location>
</feature>
<dbReference type="InterPro" id="IPR001611">
    <property type="entry name" value="Leu-rich_rpt"/>
</dbReference>
<evidence type="ECO:0000256" key="6">
    <source>
        <dbReference type="ARBA" id="ARBA00023136"/>
    </source>
</evidence>
<evidence type="ECO:0000256" key="2">
    <source>
        <dbReference type="ARBA" id="ARBA00004370"/>
    </source>
</evidence>
<dbReference type="OrthoDB" id="676979at2759"/>
<evidence type="ECO:0000256" key="4">
    <source>
        <dbReference type="ARBA" id="ARBA00022729"/>
    </source>
</evidence>
<keyword evidence="11" id="KW-1185">Reference proteome</keyword>
<dbReference type="InterPro" id="IPR032675">
    <property type="entry name" value="LRR_dom_sf"/>
</dbReference>
<dbReference type="SUPFAM" id="SSF52058">
    <property type="entry name" value="L domain-like"/>
    <property type="match status" value="1"/>
</dbReference>
<proteinExistence type="inferred from homology"/>
<dbReference type="FunFam" id="3.80.10.10:FF:000400">
    <property type="entry name" value="Nuclear pore complex protein NUP107"/>
    <property type="match status" value="1"/>
</dbReference>
<dbReference type="GO" id="GO:0004674">
    <property type="term" value="F:protein serine/threonine kinase activity"/>
    <property type="evidence" value="ECO:0007669"/>
    <property type="project" value="UniProtKB-EC"/>
</dbReference>
<accession>A0A2H9ZVH7</accession>
<evidence type="ECO:0000256" key="5">
    <source>
        <dbReference type="ARBA" id="ARBA00022737"/>
    </source>
</evidence>
<dbReference type="Pfam" id="PF08263">
    <property type="entry name" value="LRRNT_2"/>
    <property type="match status" value="1"/>
</dbReference>
<dbReference type="EMBL" id="KZ453531">
    <property type="protein sequence ID" value="PKA47319.1"/>
    <property type="molecule type" value="Genomic_DNA"/>
</dbReference>
<dbReference type="PANTHER" id="PTHR48059:SF4">
    <property type="entry name" value="POLYGALACTURONASE INHIBITOR 1-RELATED"/>
    <property type="match status" value="1"/>
</dbReference>
<evidence type="ECO:0000256" key="3">
    <source>
        <dbReference type="ARBA" id="ARBA00022614"/>
    </source>
</evidence>
<dbReference type="Pfam" id="PF00560">
    <property type="entry name" value="LRR_1"/>
    <property type="match status" value="4"/>
</dbReference>
<evidence type="ECO:0000259" key="9">
    <source>
        <dbReference type="Pfam" id="PF08263"/>
    </source>
</evidence>
<dbReference type="GO" id="GO:0016020">
    <property type="term" value="C:membrane"/>
    <property type="evidence" value="ECO:0007669"/>
    <property type="project" value="UniProtKB-SubCell"/>
</dbReference>
<keyword evidence="4 8" id="KW-0732">Signal</keyword>
<keyword evidence="5" id="KW-0677">Repeat</keyword>
<gene>
    <name evidence="10" type="primary">pgip</name>
    <name evidence="10" type="ORF">AXF42_Ash017264</name>
</gene>
<keyword evidence="3" id="KW-0433">Leucine-rich repeat</keyword>
<comment type="similarity">
    <text evidence="7">Belongs to the polygalacturonase-inhibiting protein family.</text>
</comment>
<sequence length="343" mass="36812">MKMPAAGAMLCSSMLVFFILSTSPLTADGAAKCNKSDKQALLAVSIALNGNKPFPAWTDEIPCCEWSGVDCDPNLGNGRVTGLHIFADASISGSIPSAVADLPFLSVLVFHKLPNLVGSVPPSIIRLTRLSLLELSWNSLSGPVPSFLSRISSLTFLGLAFNQFSGEIPPELSLLQNLGALHLDRNQLTGPIPASFGSFRKSSPPDLYLSHNNLSGEIPLELGTPEWGIIDLSRNWLTGDATVLFGSAKPTTQIDLSRNRFAFDLSRVSFPVNLTLLDLSHNMISGSIPVQINRVSSLVGFNVSYNRLCGEIPSGPVTGRYGQDVYFHNKCLCGSPLPACRKK</sequence>
<evidence type="ECO:0000313" key="10">
    <source>
        <dbReference type="EMBL" id="PKA47319.1"/>
    </source>
</evidence>
<name>A0A2H9ZVH7_9ASPA</name>
<organism evidence="10 11">
    <name type="scientific">Apostasia shenzhenica</name>
    <dbReference type="NCBI Taxonomy" id="1088818"/>
    <lineage>
        <taxon>Eukaryota</taxon>
        <taxon>Viridiplantae</taxon>
        <taxon>Streptophyta</taxon>
        <taxon>Embryophyta</taxon>
        <taxon>Tracheophyta</taxon>
        <taxon>Spermatophyta</taxon>
        <taxon>Magnoliopsida</taxon>
        <taxon>Liliopsida</taxon>
        <taxon>Asparagales</taxon>
        <taxon>Orchidaceae</taxon>
        <taxon>Apostasioideae</taxon>
        <taxon>Apostasia</taxon>
    </lineage>
</organism>
<keyword evidence="10" id="KW-0808">Transferase</keyword>